<dbReference type="InterPro" id="IPR016171">
    <property type="entry name" value="Vanillyl_alc_oxidase_C-sub2"/>
</dbReference>
<dbReference type="InterPro" id="IPR006311">
    <property type="entry name" value="TAT_signal"/>
</dbReference>
<feature type="domain" description="FAD-binding PCMH-type" evidence="5">
    <location>
        <begin position="82"/>
        <end position="274"/>
    </location>
</feature>
<feature type="region of interest" description="Disordered" evidence="4">
    <location>
        <begin position="1"/>
        <end position="24"/>
    </location>
</feature>
<evidence type="ECO:0000313" key="6">
    <source>
        <dbReference type="EMBL" id="MDV2477495.1"/>
    </source>
</evidence>
<keyword evidence="2" id="KW-0274">FAD</keyword>
<dbReference type="Pfam" id="PF09129">
    <property type="entry name" value="Chol_subst-bind"/>
    <property type="match status" value="1"/>
</dbReference>
<dbReference type="Proteomes" id="UP001275440">
    <property type="component" value="Unassembled WGS sequence"/>
</dbReference>
<evidence type="ECO:0000256" key="3">
    <source>
        <dbReference type="ARBA" id="ARBA00023002"/>
    </source>
</evidence>
<dbReference type="Gene3D" id="1.10.45.10">
    <property type="entry name" value="Vanillyl-alcohol Oxidase, Chain A, domain 4"/>
    <property type="match status" value="1"/>
</dbReference>
<gene>
    <name evidence="6" type="ORF">F8M49_22665</name>
</gene>
<accession>A0ABU3WTZ5</accession>
<dbReference type="InterPro" id="IPR036318">
    <property type="entry name" value="FAD-bd_PCMH-like_sf"/>
</dbReference>
<dbReference type="InterPro" id="IPR015213">
    <property type="entry name" value="Cholesterol_OX_subst-bd"/>
</dbReference>
<keyword evidence="7" id="KW-1185">Reference proteome</keyword>
<dbReference type="PROSITE" id="PS51318">
    <property type="entry name" value="TAT"/>
    <property type="match status" value="1"/>
</dbReference>
<dbReference type="EMBL" id="WBMO01000005">
    <property type="protein sequence ID" value="MDV2477495.1"/>
    <property type="molecule type" value="Genomic_DNA"/>
</dbReference>
<dbReference type="Gene3D" id="3.30.43.10">
    <property type="entry name" value="Uridine Diphospho-n-acetylenolpyruvylglucosamine Reductase, domain 2"/>
    <property type="match status" value="1"/>
</dbReference>
<evidence type="ECO:0000256" key="4">
    <source>
        <dbReference type="SAM" id="MobiDB-lite"/>
    </source>
</evidence>
<dbReference type="Gene3D" id="3.30.465.10">
    <property type="match status" value="1"/>
</dbReference>
<dbReference type="InterPro" id="IPR010031">
    <property type="entry name" value="FAD_lactone_oxidase-like"/>
</dbReference>
<keyword evidence="1" id="KW-0285">Flavoprotein</keyword>
<protein>
    <submittedName>
        <fullName evidence="6">FAD-binding protein</fullName>
    </submittedName>
</protein>
<dbReference type="InterPro" id="IPR016169">
    <property type="entry name" value="FAD-bd_PCMH_sub2"/>
</dbReference>
<organism evidence="6 7">
    <name type="scientific">Rhodococcus zopfii</name>
    <dbReference type="NCBI Taxonomy" id="43772"/>
    <lineage>
        <taxon>Bacteria</taxon>
        <taxon>Bacillati</taxon>
        <taxon>Actinomycetota</taxon>
        <taxon>Actinomycetes</taxon>
        <taxon>Mycobacteriales</taxon>
        <taxon>Nocardiaceae</taxon>
        <taxon>Rhodococcus</taxon>
    </lineage>
</organism>
<dbReference type="InterPro" id="IPR016170">
    <property type="entry name" value="Cytok_DH_C_sf"/>
</dbReference>
<dbReference type="Gene3D" id="3.40.462.10">
    <property type="entry name" value="FAD-linked oxidases, C-terminal domain"/>
    <property type="match status" value="1"/>
</dbReference>
<evidence type="ECO:0000256" key="1">
    <source>
        <dbReference type="ARBA" id="ARBA00022630"/>
    </source>
</evidence>
<dbReference type="InterPro" id="IPR016166">
    <property type="entry name" value="FAD-bd_PCMH"/>
</dbReference>
<keyword evidence="3" id="KW-0560">Oxidoreductase</keyword>
<dbReference type="InterPro" id="IPR016164">
    <property type="entry name" value="FAD-linked_Oxase-like_C"/>
</dbReference>
<name>A0ABU3WTZ5_9NOCA</name>
<dbReference type="SUPFAM" id="SSF56176">
    <property type="entry name" value="FAD-binding/transporter-associated domain-like"/>
    <property type="match status" value="1"/>
</dbReference>
<proteinExistence type="predicted"/>
<dbReference type="SUPFAM" id="SSF55103">
    <property type="entry name" value="FAD-linked oxidases, C-terminal domain"/>
    <property type="match status" value="1"/>
</dbReference>
<dbReference type="PANTHER" id="PTHR43762">
    <property type="entry name" value="L-GULONOLACTONE OXIDASE"/>
    <property type="match status" value="1"/>
</dbReference>
<sequence>MTSPAPTPRSELDDVSESAPAPSLSRRGFLGAAAGAAALTGLGWSPAGAVPLGDPRATIPAPPEFPADIPLAQQRFENWAKTIRFDAVWTATARDPQDVVRIANWAHGHGYRIRPRGTMHSWSPLTVVPGSNVDKIVLIDTMAHLNSVSVDPSGAPATVAAGAGASIESILTALEHEGLGWANSPAIGDITIAGALSIGAHGATYPAAGEKVTPGQSFGSLSNLVVALDAVVWNAASGAYELRTFRRSDSDITALLAHVGRGFVTSVTLQAGANYRLRCQSFADVPWQELFAPAGSPGRTFERFVEESGRVEAIWFPFTETPWLKIWSVSPEKPAASREVSGPYNYYFSDSIPESVTTPLGQVASGLQAATPAFGAGQFGAVAAGLAATGTTDLWGWSKDLLFYLRHTTLRVVAGGGVVVTRRENIARVINEFTTWLNERMNHYAALGQYPVNGPFEVRLCTVDDQSEVLVDSAGAPNLSPVRPRPDRPDWDTAIWMNVVSLPGTAGLSAFFREMEQWMADHYSGDYATFRSEWSKGWAFDDEGGYRNPQFLGETIPAMYRTGLSSKAGWDGALEVFDRHDPHRVFGNEFLDELFP</sequence>
<evidence type="ECO:0000259" key="5">
    <source>
        <dbReference type="PROSITE" id="PS51387"/>
    </source>
</evidence>
<comment type="caution">
    <text evidence="6">The sequence shown here is derived from an EMBL/GenBank/DDBJ whole genome shotgun (WGS) entry which is preliminary data.</text>
</comment>
<evidence type="ECO:0000256" key="2">
    <source>
        <dbReference type="ARBA" id="ARBA00022827"/>
    </source>
</evidence>
<dbReference type="Pfam" id="PF01565">
    <property type="entry name" value="FAD_binding_4"/>
    <property type="match status" value="1"/>
</dbReference>
<dbReference type="PANTHER" id="PTHR43762:SF1">
    <property type="entry name" value="D-ARABINONO-1,4-LACTONE OXIDASE"/>
    <property type="match status" value="1"/>
</dbReference>
<dbReference type="PROSITE" id="PS51387">
    <property type="entry name" value="FAD_PCMH"/>
    <property type="match status" value="1"/>
</dbReference>
<reference evidence="6 7" key="1">
    <citation type="submission" date="2019-10" db="EMBL/GenBank/DDBJ databases">
        <title>Draft Genome Assembly of Rhodococcus zopfii DSM44189.</title>
        <authorList>
            <person name="Sutton J.M."/>
            <person name="Akob D.M."/>
            <person name="Bushman T.J."/>
        </authorList>
    </citation>
    <scope>NUCLEOTIDE SEQUENCE [LARGE SCALE GENOMIC DNA]</scope>
    <source>
        <strain evidence="6 7">DSM 44189</strain>
    </source>
</reference>
<dbReference type="InterPro" id="IPR016167">
    <property type="entry name" value="FAD-bd_PCMH_sub1"/>
</dbReference>
<evidence type="ECO:0000313" key="7">
    <source>
        <dbReference type="Proteomes" id="UP001275440"/>
    </source>
</evidence>
<dbReference type="InterPro" id="IPR006094">
    <property type="entry name" value="Oxid_FAD_bind_N"/>
</dbReference>